<comment type="caution">
    <text evidence="2">The sequence shown here is derived from an EMBL/GenBank/DDBJ whole genome shotgun (WGS) entry which is preliminary data.</text>
</comment>
<evidence type="ECO:0000256" key="1">
    <source>
        <dbReference type="SAM" id="SignalP"/>
    </source>
</evidence>
<gene>
    <name evidence="2" type="ORF">MERR_LOCUS10445</name>
</gene>
<dbReference type="Proteomes" id="UP000467841">
    <property type="component" value="Unassembled WGS sequence"/>
</dbReference>
<feature type="signal peptide" evidence="1">
    <location>
        <begin position="1"/>
        <end position="24"/>
    </location>
</feature>
<dbReference type="AlphaFoldDB" id="A0A6D2I568"/>
<evidence type="ECO:0000313" key="2">
    <source>
        <dbReference type="EMBL" id="CAA7023210.1"/>
    </source>
</evidence>
<accession>A0A6D2I568</accession>
<proteinExistence type="predicted"/>
<feature type="chain" id="PRO_5025594697" evidence="1">
    <location>
        <begin position="25"/>
        <end position="129"/>
    </location>
</feature>
<reference evidence="2" key="1">
    <citation type="submission" date="2020-01" db="EMBL/GenBank/DDBJ databases">
        <authorList>
            <person name="Mishra B."/>
        </authorList>
    </citation>
    <scope>NUCLEOTIDE SEQUENCE [LARGE SCALE GENOMIC DNA]</scope>
</reference>
<sequence length="129" mass="13513">MSLRKTSLLFYFLFFFHFQHNLLSVDSRSLRQASVDTSHVTSIPKLAVFIRKGGGGRGGGGRGGGGVAGKAVGHGGLKQARSGLGGYPFFVVASHQSANPSSGSRNLGWTGRGFGWLTLSVFTGIVLVS</sequence>
<dbReference type="EMBL" id="CACVBM020000777">
    <property type="protein sequence ID" value="CAA7023210.1"/>
    <property type="molecule type" value="Genomic_DNA"/>
</dbReference>
<organism evidence="2 3">
    <name type="scientific">Microthlaspi erraticum</name>
    <dbReference type="NCBI Taxonomy" id="1685480"/>
    <lineage>
        <taxon>Eukaryota</taxon>
        <taxon>Viridiplantae</taxon>
        <taxon>Streptophyta</taxon>
        <taxon>Embryophyta</taxon>
        <taxon>Tracheophyta</taxon>
        <taxon>Spermatophyta</taxon>
        <taxon>Magnoliopsida</taxon>
        <taxon>eudicotyledons</taxon>
        <taxon>Gunneridae</taxon>
        <taxon>Pentapetalae</taxon>
        <taxon>rosids</taxon>
        <taxon>malvids</taxon>
        <taxon>Brassicales</taxon>
        <taxon>Brassicaceae</taxon>
        <taxon>Coluteocarpeae</taxon>
        <taxon>Microthlaspi</taxon>
    </lineage>
</organism>
<dbReference type="OrthoDB" id="1112598at2759"/>
<evidence type="ECO:0000313" key="3">
    <source>
        <dbReference type="Proteomes" id="UP000467841"/>
    </source>
</evidence>
<keyword evidence="3" id="KW-1185">Reference proteome</keyword>
<keyword evidence="1" id="KW-0732">Signal</keyword>
<protein>
    <submittedName>
        <fullName evidence="2">Uncharacterized protein</fullName>
    </submittedName>
</protein>
<name>A0A6D2I568_9BRAS</name>